<dbReference type="RefSeq" id="WP_306859670.1">
    <property type="nucleotide sequence ID" value="NZ_JAUSRB010000002.1"/>
</dbReference>
<evidence type="ECO:0008006" key="4">
    <source>
        <dbReference type="Google" id="ProtNLM"/>
    </source>
</evidence>
<proteinExistence type="predicted"/>
<evidence type="ECO:0000313" key="3">
    <source>
        <dbReference type="Proteomes" id="UP001230426"/>
    </source>
</evidence>
<sequence>MTSPDDLEARLLALGESVDVPAPPPAGVARAVRARLEALPAADRHPAPAPPSAPVRRARRAWRVLRPGGHLRRRAIVSAVAILLALFLGGTPVGRAAVTQVLRLAGVELEIGAPGPLPSGLPEPLPGERRATLEQAREQAAFPISVPAGLGEPREVRVGDGGRVVSLLWPGVRLDEYDGTLQVVFRKELGPPWPEEVPVAGASRGQWIQARHGLSYLPRGGGQAPVRPRAAGPTLIWQEGRTGLRLEGVDDLQRALEIAGSVR</sequence>
<comment type="caution">
    <text evidence="2">The sequence shown here is derived from an EMBL/GenBank/DDBJ whole genome shotgun (WGS) entry which is preliminary data.</text>
</comment>
<name>A0ABT9R1I1_9ACTN</name>
<keyword evidence="1" id="KW-1133">Transmembrane helix</keyword>
<dbReference type="Proteomes" id="UP001230426">
    <property type="component" value="Unassembled WGS sequence"/>
</dbReference>
<evidence type="ECO:0000313" key="2">
    <source>
        <dbReference type="EMBL" id="MDP9863082.1"/>
    </source>
</evidence>
<dbReference type="EMBL" id="JAUSRB010000002">
    <property type="protein sequence ID" value="MDP9863082.1"/>
    <property type="molecule type" value="Genomic_DNA"/>
</dbReference>
<keyword evidence="1" id="KW-0812">Transmembrane</keyword>
<evidence type="ECO:0000256" key="1">
    <source>
        <dbReference type="SAM" id="Phobius"/>
    </source>
</evidence>
<organism evidence="2 3">
    <name type="scientific">Streptosporangium brasiliense</name>
    <dbReference type="NCBI Taxonomy" id="47480"/>
    <lineage>
        <taxon>Bacteria</taxon>
        <taxon>Bacillati</taxon>
        <taxon>Actinomycetota</taxon>
        <taxon>Actinomycetes</taxon>
        <taxon>Streptosporangiales</taxon>
        <taxon>Streptosporangiaceae</taxon>
        <taxon>Streptosporangium</taxon>
    </lineage>
</organism>
<protein>
    <recommendedName>
        <fullName evidence="4">DUF4367 domain-containing protein</fullName>
    </recommendedName>
</protein>
<keyword evidence="3" id="KW-1185">Reference proteome</keyword>
<feature type="transmembrane region" description="Helical" evidence="1">
    <location>
        <begin position="75"/>
        <end position="94"/>
    </location>
</feature>
<gene>
    <name evidence="2" type="ORF">J2S55_002348</name>
</gene>
<reference evidence="2 3" key="1">
    <citation type="submission" date="2023-07" db="EMBL/GenBank/DDBJ databases">
        <title>Sequencing the genomes of 1000 actinobacteria strains.</title>
        <authorList>
            <person name="Klenk H.-P."/>
        </authorList>
    </citation>
    <scope>NUCLEOTIDE SEQUENCE [LARGE SCALE GENOMIC DNA]</scope>
    <source>
        <strain evidence="2 3">DSM 44109</strain>
    </source>
</reference>
<accession>A0ABT9R1I1</accession>
<keyword evidence="1" id="KW-0472">Membrane</keyword>